<proteinExistence type="inferred from homology"/>
<dbReference type="InterPro" id="IPR004553">
    <property type="entry name" value="HMG_CoA_Rdtase_bac-typ"/>
</dbReference>
<reference evidence="5" key="1">
    <citation type="journal article" date="2019" name="Int. J. Syst. Evol. Microbiol.">
        <title>The Global Catalogue of Microorganisms (GCM) 10K type strain sequencing project: providing services to taxonomists for standard genome sequencing and annotation.</title>
        <authorList>
            <consortium name="The Broad Institute Genomics Platform"/>
            <consortium name="The Broad Institute Genome Sequencing Center for Infectious Disease"/>
            <person name="Wu L."/>
            <person name="Ma J."/>
        </authorList>
    </citation>
    <scope>NUCLEOTIDE SEQUENCE [LARGE SCALE GENOMIC DNA]</scope>
    <source>
        <strain evidence="5">CCUG 70865</strain>
    </source>
</reference>
<dbReference type="NCBIfam" id="TIGR00532">
    <property type="entry name" value="HMG_CoA_R_NAD"/>
    <property type="match status" value="1"/>
</dbReference>
<dbReference type="InterPro" id="IPR009029">
    <property type="entry name" value="HMG_CoA_Rdtase_sub-bd_dom_sf"/>
</dbReference>
<dbReference type="CDD" id="cd00644">
    <property type="entry name" value="HMG-CoA_reductase_classII"/>
    <property type="match status" value="1"/>
</dbReference>
<comment type="similarity">
    <text evidence="1 3">Belongs to the HMG-CoA reductase family.</text>
</comment>
<keyword evidence="3" id="KW-0520">NAD</keyword>
<dbReference type="EC" id="1.1.1.88" evidence="3"/>
<comment type="catalytic activity">
    <reaction evidence="3">
        <text>(R)-mevalonate + 2 NAD(+) + CoA = (3S)-3-hydroxy-3-methylglutaryl-CoA + 2 NADH + 2 H(+)</text>
        <dbReference type="Rhea" id="RHEA:14833"/>
        <dbReference type="ChEBI" id="CHEBI:15378"/>
        <dbReference type="ChEBI" id="CHEBI:36464"/>
        <dbReference type="ChEBI" id="CHEBI:43074"/>
        <dbReference type="ChEBI" id="CHEBI:57287"/>
        <dbReference type="ChEBI" id="CHEBI:57540"/>
        <dbReference type="ChEBI" id="CHEBI:57945"/>
        <dbReference type="EC" id="1.1.1.88"/>
    </reaction>
</comment>
<dbReference type="InterPro" id="IPR009023">
    <property type="entry name" value="HMG_CoA_Rdtase_NAD(P)-bd_sf"/>
</dbReference>
<dbReference type="Gene3D" id="3.90.770.10">
    <property type="entry name" value="3-hydroxy-3-methylglutaryl-coenzyme A Reductase, Chain A, domain 2"/>
    <property type="match status" value="2"/>
</dbReference>
<comment type="caution">
    <text evidence="4">The sequence shown here is derived from an EMBL/GenBank/DDBJ whole genome shotgun (WGS) entry which is preliminary data.</text>
</comment>
<dbReference type="EMBL" id="JBHUDZ010000012">
    <property type="protein sequence ID" value="MFD1603630.1"/>
    <property type="molecule type" value="Genomic_DNA"/>
</dbReference>
<dbReference type="InterPro" id="IPR023074">
    <property type="entry name" value="HMG_CoA_Rdtase_cat_sf"/>
</dbReference>
<dbReference type="InterPro" id="IPR023076">
    <property type="entry name" value="HMG_CoA_Rdtase_CS"/>
</dbReference>
<dbReference type="PRINTS" id="PR00071">
    <property type="entry name" value="HMGCOARDTASE"/>
</dbReference>
<dbReference type="Gene3D" id="1.10.8.660">
    <property type="match status" value="1"/>
</dbReference>
<dbReference type="SUPFAM" id="SSF56542">
    <property type="entry name" value="Substrate-binding domain of HMG-CoA reductase"/>
    <property type="match status" value="1"/>
</dbReference>
<evidence type="ECO:0000313" key="5">
    <source>
        <dbReference type="Proteomes" id="UP001597138"/>
    </source>
</evidence>
<evidence type="ECO:0000313" key="4">
    <source>
        <dbReference type="EMBL" id="MFD1603630.1"/>
    </source>
</evidence>
<evidence type="ECO:0000256" key="2">
    <source>
        <dbReference type="ARBA" id="ARBA00023002"/>
    </source>
</evidence>
<dbReference type="PANTHER" id="PTHR10572:SF24">
    <property type="entry name" value="3-HYDROXY-3-METHYLGLUTARYL-COENZYME A REDUCTASE"/>
    <property type="match status" value="1"/>
</dbReference>
<protein>
    <recommendedName>
        <fullName evidence="3">3-hydroxy-3-methylglutaryl coenzyme A reductase</fullName>
        <shortName evidence="3">HMG-CoA reductase</shortName>
        <ecNumber evidence="3">1.1.1.88</ecNumber>
    </recommendedName>
</protein>
<dbReference type="GO" id="GO:0140643">
    <property type="term" value="F:hydroxymethylglutaryl-CoA reductase (NADH) activity"/>
    <property type="evidence" value="ECO:0007669"/>
    <property type="project" value="UniProtKB-EC"/>
</dbReference>
<dbReference type="InterPro" id="IPR002202">
    <property type="entry name" value="HMG_CoA_Rdtase"/>
</dbReference>
<organism evidence="4 5">
    <name type="scientific">Flavobacterium artemisiae</name>
    <dbReference type="NCBI Taxonomy" id="2126556"/>
    <lineage>
        <taxon>Bacteria</taxon>
        <taxon>Pseudomonadati</taxon>
        <taxon>Bacteroidota</taxon>
        <taxon>Flavobacteriia</taxon>
        <taxon>Flavobacteriales</taxon>
        <taxon>Flavobacteriaceae</taxon>
        <taxon>Flavobacterium</taxon>
    </lineage>
</organism>
<evidence type="ECO:0000256" key="1">
    <source>
        <dbReference type="ARBA" id="ARBA00007661"/>
    </source>
</evidence>
<dbReference type="Pfam" id="PF00368">
    <property type="entry name" value="HMG-CoA_red"/>
    <property type="match status" value="1"/>
</dbReference>
<keyword evidence="2 3" id="KW-0560">Oxidoreductase</keyword>
<dbReference type="PANTHER" id="PTHR10572">
    <property type="entry name" value="3-HYDROXY-3-METHYLGLUTARYL-COENZYME A REDUCTASE"/>
    <property type="match status" value="1"/>
</dbReference>
<dbReference type="PROSITE" id="PS00066">
    <property type="entry name" value="HMG_COA_REDUCTASE_1"/>
    <property type="match status" value="1"/>
</dbReference>
<dbReference type="RefSeq" id="WP_379815029.1">
    <property type="nucleotide sequence ID" value="NZ_JBHUDZ010000012.1"/>
</dbReference>
<accession>A0ABW4HEJ6</accession>
<comment type="pathway">
    <text evidence="3">Metabolic intermediate metabolism; (R)-mevalonate degradation; (S)-3-hydroxy-3-methylglutaryl-CoA from (R)-mevalonate: step 1/1.</text>
</comment>
<name>A0ABW4HEJ6_9FLAO</name>
<gene>
    <name evidence="4" type="ORF">ACFSC2_12870</name>
</gene>
<dbReference type="SUPFAM" id="SSF55035">
    <property type="entry name" value="NAD-binding domain of HMG-CoA reductase"/>
    <property type="match status" value="1"/>
</dbReference>
<dbReference type="Proteomes" id="UP001597138">
    <property type="component" value="Unassembled WGS sequence"/>
</dbReference>
<dbReference type="PROSITE" id="PS50065">
    <property type="entry name" value="HMG_COA_REDUCTASE_4"/>
    <property type="match status" value="1"/>
</dbReference>
<keyword evidence="5" id="KW-1185">Reference proteome</keyword>
<sequence length="437" mass="48837">MNNAVAGFSKLSKKEKINWIAETYFSNPEEALSIIRNYWNSDEKLQQLHDEFIENTITNLYIPLGIAPNFLINGKYKTIPMAIEESSVVAAASKAAKYWSSRGGFKTTIIDTEKIGQVHFTFSGDAEKLHSFFDKIKPKFFSETQSITKNMQQRGGGILDIKLKDKRSLLENYYQLHATFETKDSMGANFINSCLEQFAATLKEEVQNENLLAEGEKLEVIMSILSNYVPNCLVRAEVSCPIEELAEKHITNPQDFAERFLQAVQIAEVEPFRAVTHNKGIMNGVDAVILATGNDFRAVEAGVHAYASKNGQYASLSHAKIEDGIFTFWLEIPLALGTVGGLTSLHPLVKFCLEILEKPSAKELMEVVAVAGLAQNFAALRSLTTTGIQEGHMKMHLNNIINQFEATDEERHLIKVHFKKTAVSHSAVVEFIESLRK</sequence>
<evidence type="ECO:0000256" key="3">
    <source>
        <dbReference type="RuleBase" id="RU361219"/>
    </source>
</evidence>